<evidence type="ECO:0000256" key="14">
    <source>
        <dbReference type="ARBA" id="ARBA00049244"/>
    </source>
</evidence>
<dbReference type="PANTHER" id="PTHR42648:SF11">
    <property type="entry name" value="TRANSPOSON TY4-P GAG-POL POLYPROTEIN"/>
    <property type="match status" value="1"/>
</dbReference>
<evidence type="ECO:0000256" key="6">
    <source>
        <dbReference type="ARBA" id="ARBA00022801"/>
    </source>
</evidence>
<dbReference type="GO" id="GO:0032196">
    <property type="term" value="P:transposition"/>
    <property type="evidence" value="ECO:0007669"/>
    <property type="project" value="UniProtKB-KW"/>
</dbReference>
<dbReference type="Gene3D" id="3.30.420.10">
    <property type="entry name" value="Ribonuclease H-like superfamily/Ribonuclease H"/>
    <property type="match status" value="1"/>
</dbReference>
<evidence type="ECO:0000256" key="4">
    <source>
        <dbReference type="ARBA" id="ARBA00022723"/>
    </source>
</evidence>
<dbReference type="GO" id="GO:0006310">
    <property type="term" value="P:DNA recombination"/>
    <property type="evidence" value="ECO:0007669"/>
    <property type="project" value="UniProtKB-KW"/>
</dbReference>
<dbReference type="GO" id="GO:0003887">
    <property type="term" value="F:DNA-directed DNA polymerase activity"/>
    <property type="evidence" value="ECO:0007669"/>
    <property type="project" value="UniProtKB-KW"/>
</dbReference>
<name>A0A9Q3JBK3_9BASI</name>
<dbReference type="GO" id="GO:0004519">
    <property type="term" value="F:endonuclease activity"/>
    <property type="evidence" value="ECO:0007669"/>
    <property type="project" value="UniProtKB-KW"/>
</dbReference>
<evidence type="ECO:0000256" key="12">
    <source>
        <dbReference type="ARBA" id="ARBA00023172"/>
    </source>
</evidence>
<keyword evidence="3" id="KW-0540">Nuclease</keyword>
<dbReference type="InterPro" id="IPR012337">
    <property type="entry name" value="RNaseH-like_sf"/>
</dbReference>
<dbReference type="AlphaFoldDB" id="A0A9Q3JBK3"/>
<evidence type="ECO:0000256" key="7">
    <source>
        <dbReference type="ARBA" id="ARBA00022842"/>
    </source>
</evidence>
<dbReference type="EMBL" id="AVOT02067063">
    <property type="protein sequence ID" value="MBW0558715.1"/>
    <property type="molecule type" value="Genomic_DNA"/>
</dbReference>
<keyword evidence="17" id="KW-1185">Reference proteome</keyword>
<dbReference type="InterPro" id="IPR036397">
    <property type="entry name" value="RNaseH_sf"/>
</dbReference>
<comment type="catalytic activity">
    <reaction evidence="14">
        <text>DNA(n) + a 2'-deoxyribonucleoside 5'-triphosphate = DNA(n+1) + diphosphate</text>
        <dbReference type="Rhea" id="RHEA:22508"/>
        <dbReference type="Rhea" id="RHEA-COMP:17339"/>
        <dbReference type="Rhea" id="RHEA-COMP:17340"/>
        <dbReference type="ChEBI" id="CHEBI:33019"/>
        <dbReference type="ChEBI" id="CHEBI:61560"/>
        <dbReference type="ChEBI" id="CHEBI:173112"/>
        <dbReference type="EC" id="2.7.7.7"/>
    </reaction>
</comment>
<dbReference type="Pfam" id="PF13976">
    <property type="entry name" value="gag_pre-integrs"/>
    <property type="match status" value="1"/>
</dbReference>
<keyword evidence="9" id="KW-0229">DNA integration</keyword>
<comment type="caution">
    <text evidence="16">The sequence shown here is derived from an EMBL/GenBank/DDBJ whole genome shotgun (WGS) entry which is preliminary data.</text>
</comment>
<comment type="catalytic activity">
    <reaction evidence="13">
        <text>DNA(n) + a 2'-deoxyribonucleoside 5'-triphosphate = DNA(n+1) + diphosphate</text>
        <dbReference type="Rhea" id="RHEA:22508"/>
        <dbReference type="Rhea" id="RHEA-COMP:17339"/>
        <dbReference type="Rhea" id="RHEA-COMP:17340"/>
        <dbReference type="ChEBI" id="CHEBI:33019"/>
        <dbReference type="ChEBI" id="CHEBI:61560"/>
        <dbReference type="ChEBI" id="CHEBI:173112"/>
        <dbReference type="EC" id="2.7.7.49"/>
    </reaction>
</comment>
<dbReference type="Pfam" id="PF00665">
    <property type="entry name" value="rve"/>
    <property type="match status" value="1"/>
</dbReference>
<dbReference type="Proteomes" id="UP000765509">
    <property type="component" value="Unassembled WGS sequence"/>
</dbReference>
<sequence length="234" mass="26824">MSPHISPISIEPLASSTFSHDITSQSPSDISALWHKRIGHLFIRQLNSMRKYNAASGIPDISFHDIKICHDCSVAKSQHRPVKTPSRHMVTQPGDLIIADLMGPYEISLNHNKYILMIQDAFSHVAVAIPLTEKTEAKSYFMNWIRQFLNVTSYKIKTIRTDNGTEFKNVALNDFLLQQGIIHEYSMPYENHQNGIIERTNWTISEMARTCLLATQLPAFLWPCAFRHSIWIFN</sequence>
<keyword evidence="7" id="KW-0460">Magnesium</keyword>
<evidence type="ECO:0000256" key="8">
    <source>
        <dbReference type="ARBA" id="ARBA00022884"/>
    </source>
</evidence>
<dbReference type="PROSITE" id="PS50994">
    <property type="entry name" value="INTEGRASE"/>
    <property type="match status" value="1"/>
</dbReference>
<evidence type="ECO:0000256" key="9">
    <source>
        <dbReference type="ARBA" id="ARBA00022908"/>
    </source>
</evidence>
<keyword evidence="1" id="KW-0815">Transposition</keyword>
<dbReference type="GO" id="GO:0005634">
    <property type="term" value="C:nucleus"/>
    <property type="evidence" value="ECO:0007669"/>
    <property type="project" value="UniProtKB-ARBA"/>
</dbReference>
<evidence type="ECO:0000313" key="16">
    <source>
        <dbReference type="EMBL" id="MBW0558715.1"/>
    </source>
</evidence>
<feature type="domain" description="Integrase catalytic" evidence="15">
    <location>
        <begin position="89"/>
        <end position="234"/>
    </location>
</feature>
<accession>A0A9Q3JBK3</accession>
<keyword evidence="6" id="KW-0378">Hydrolase</keyword>
<evidence type="ECO:0000313" key="17">
    <source>
        <dbReference type="Proteomes" id="UP000765509"/>
    </source>
</evidence>
<reference evidence="16" key="1">
    <citation type="submission" date="2021-03" db="EMBL/GenBank/DDBJ databases">
        <title>Draft genome sequence of rust myrtle Austropuccinia psidii MF-1, a brazilian biotype.</title>
        <authorList>
            <person name="Quecine M.C."/>
            <person name="Pachon D.M.R."/>
            <person name="Bonatelli M.L."/>
            <person name="Correr F.H."/>
            <person name="Franceschini L.M."/>
            <person name="Leite T.F."/>
            <person name="Margarido G.R.A."/>
            <person name="Almeida C.A."/>
            <person name="Ferrarezi J.A."/>
            <person name="Labate C.A."/>
        </authorList>
    </citation>
    <scope>NUCLEOTIDE SEQUENCE</scope>
    <source>
        <strain evidence="16">MF-1</strain>
    </source>
</reference>
<dbReference type="SUPFAM" id="SSF53098">
    <property type="entry name" value="Ribonuclease H-like"/>
    <property type="match status" value="1"/>
</dbReference>
<dbReference type="GO" id="GO:0015074">
    <property type="term" value="P:DNA integration"/>
    <property type="evidence" value="ECO:0007669"/>
    <property type="project" value="UniProtKB-KW"/>
</dbReference>
<keyword evidence="12" id="KW-0233">DNA recombination</keyword>
<keyword evidence="2" id="KW-0548">Nucleotidyltransferase</keyword>
<evidence type="ECO:0000256" key="11">
    <source>
        <dbReference type="ARBA" id="ARBA00022932"/>
    </source>
</evidence>
<keyword evidence="10" id="KW-0695">RNA-directed DNA polymerase</keyword>
<evidence type="ECO:0000259" key="15">
    <source>
        <dbReference type="PROSITE" id="PS50994"/>
    </source>
</evidence>
<keyword evidence="11" id="KW-0239">DNA-directed DNA polymerase</keyword>
<dbReference type="InterPro" id="IPR025724">
    <property type="entry name" value="GAG-pre-integrase_dom"/>
</dbReference>
<evidence type="ECO:0000256" key="13">
    <source>
        <dbReference type="ARBA" id="ARBA00048173"/>
    </source>
</evidence>
<organism evidence="16 17">
    <name type="scientific">Austropuccinia psidii MF-1</name>
    <dbReference type="NCBI Taxonomy" id="1389203"/>
    <lineage>
        <taxon>Eukaryota</taxon>
        <taxon>Fungi</taxon>
        <taxon>Dikarya</taxon>
        <taxon>Basidiomycota</taxon>
        <taxon>Pucciniomycotina</taxon>
        <taxon>Pucciniomycetes</taxon>
        <taxon>Pucciniales</taxon>
        <taxon>Sphaerophragmiaceae</taxon>
        <taxon>Austropuccinia</taxon>
    </lineage>
</organism>
<evidence type="ECO:0000256" key="5">
    <source>
        <dbReference type="ARBA" id="ARBA00022759"/>
    </source>
</evidence>
<dbReference type="InterPro" id="IPR001584">
    <property type="entry name" value="Integrase_cat-core"/>
</dbReference>
<protein>
    <recommendedName>
        <fullName evidence="15">Integrase catalytic domain-containing protein</fullName>
    </recommendedName>
</protein>
<dbReference type="GO" id="GO:0016787">
    <property type="term" value="F:hydrolase activity"/>
    <property type="evidence" value="ECO:0007669"/>
    <property type="project" value="UniProtKB-KW"/>
</dbReference>
<dbReference type="InterPro" id="IPR039537">
    <property type="entry name" value="Retrotran_Ty1/copia-like"/>
</dbReference>
<dbReference type="PANTHER" id="PTHR42648">
    <property type="entry name" value="TRANSPOSASE, PUTATIVE-RELATED"/>
    <property type="match status" value="1"/>
</dbReference>
<evidence type="ECO:0000256" key="3">
    <source>
        <dbReference type="ARBA" id="ARBA00022722"/>
    </source>
</evidence>
<dbReference type="OrthoDB" id="2847449at2759"/>
<gene>
    <name evidence="16" type="ORF">O181_098430</name>
</gene>
<dbReference type="GO" id="GO:0046872">
    <property type="term" value="F:metal ion binding"/>
    <property type="evidence" value="ECO:0007669"/>
    <property type="project" value="UniProtKB-KW"/>
</dbReference>
<dbReference type="GO" id="GO:0003723">
    <property type="term" value="F:RNA binding"/>
    <property type="evidence" value="ECO:0007669"/>
    <property type="project" value="UniProtKB-KW"/>
</dbReference>
<evidence type="ECO:0000256" key="2">
    <source>
        <dbReference type="ARBA" id="ARBA00022695"/>
    </source>
</evidence>
<keyword evidence="8" id="KW-0694">RNA-binding</keyword>
<dbReference type="GO" id="GO:0003964">
    <property type="term" value="F:RNA-directed DNA polymerase activity"/>
    <property type="evidence" value="ECO:0007669"/>
    <property type="project" value="UniProtKB-KW"/>
</dbReference>
<keyword evidence="11" id="KW-0808">Transferase</keyword>
<keyword evidence="5" id="KW-0255">Endonuclease</keyword>
<keyword evidence="4" id="KW-0479">Metal-binding</keyword>
<evidence type="ECO:0000256" key="1">
    <source>
        <dbReference type="ARBA" id="ARBA00022578"/>
    </source>
</evidence>
<evidence type="ECO:0000256" key="10">
    <source>
        <dbReference type="ARBA" id="ARBA00022918"/>
    </source>
</evidence>
<proteinExistence type="predicted"/>